<protein>
    <submittedName>
        <fullName evidence="4">GNAT family N-acetyltransferase</fullName>
    </submittedName>
</protein>
<evidence type="ECO:0000259" key="3">
    <source>
        <dbReference type="PROSITE" id="PS51186"/>
    </source>
</evidence>
<evidence type="ECO:0000256" key="1">
    <source>
        <dbReference type="ARBA" id="ARBA00022679"/>
    </source>
</evidence>
<dbReference type="Gene3D" id="3.40.630.30">
    <property type="match status" value="1"/>
</dbReference>
<dbReference type="RefSeq" id="WP_343977650.1">
    <property type="nucleotide sequence ID" value="NZ_BAAAHK010000017.1"/>
</dbReference>
<evidence type="ECO:0000313" key="4">
    <source>
        <dbReference type="EMBL" id="GAA0954417.1"/>
    </source>
</evidence>
<name>A0ABP4BTH6_9ACTN</name>
<dbReference type="InterPro" id="IPR050680">
    <property type="entry name" value="YpeA/RimI_acetyltransf"/>
</dbReference>
<dbReference type="SUPFAM" id="SSF55729">
    <property type="entry name" value="Acyl-CoA N-acyltransferases (Nat)"/>
    <property type="match status" value="1"/>
</dbReference>
<dbReference type="PANTHER" id="PTHR43420:SF3">
    <property type="entry name" value="N-ACETYLTRANSFERASE DOMAIN-CONTAINING PROTEIN"/>
    <property type="match status" value="1"/>
</dbReference>
<proteinExistence type="predicted"/>
<gene>
    <name evidence="4" type="ORF">GCM10009554_60120</name>
</gene>
<dbReference type="InterPro" id="IPR016181">
    <property type="entry name" value="Acyl_CoA_acyltransferase"/>
</dbReference>
<feature type="domain" description="N-acetyltransferase" evidence="3">
    <location>
        <begin position="100"/>
        <end position="242"/>
    </location>
</feature>
<dbReference type="InterPro" id="IPR013653">
    <property type="entry name" value="GCN5-like_dom"/>
</dbReference>
<organism evidence="4 5">
    <name type="scientific">Kribbella koreensis</name>
    <dbReference type="NCBI Taxonomy" id="57909"/>
    <lineage>
        <taxon>Bacteria</taxon>
        <taxon>Bacillati</taxon>
        <taxon>Actinomycetota</taxon>
        <taxon>Actinomycetes</taxon>
        <taxon>Propionibacteriales</taxon>
        <taxon>Kribbellaceae</taxon>
        <taxon>Kribbella</taxon>
    </lineage>
</organism>
<dbReference type="PANTHER" id="PTHR43420">
    <property type="entry name" value="ACETYLTRANSFERASE"/>
    <property type="match status" value="1"/>
</dbReference>
<evidence type="ECO:0000256" key="2">
    <source>
        <dbReference type="ARBA" id="ARBA00023315"/>
    </source>
</evidence>
<accession>A0ABP4BTH6</accession>
<keyword evidence="1" id="KW-0808">Transferase</keyword>
<dbReference type="EMBL" id="BAAAHK010000017">
    <property type="protein sequence ID" value="GAA0954417.1"/>
    <property type="molecule type" value="Genomic_DNA"/>
</dbReference>
<sequence length="246" mass="26237">MDNVLDNPVLSSLLGTHRGLAITAGRVARYPVEVSPFMGLPGDADEADWEQLIALAGDDAIVLVNGPERWPVGIEEVRRFAVLQMVASGELTVRAAADDVVIERLSGADAAEMLDLAQRTEPGPFGVRTGELGAYYGVRDGEKLVAMAGERMRPAGWTEISGVCTDPAYRGRGLAGVLMERVFRGASERGDRSFLHVFEGNAGAIRLYEAMGFTVRRSVVVSSYRKVGQAGSEGVADAVDRVLADG</sequence>
<dbReference type="Pfam" id="PF08445">
    <property type="entry name" value="FR47"/>
    <property type="match status" value="1"/>
</dbReference>
<keyword evidence="2" id="KW-0012">Acyltransferase</keyword>
<keyword evidence="5" id="KW-1185">Reference proteome</keyword>
<dbReference type="PROSITE" id="PS51186">
    <property type="entry name" value="GNAT"/>
    <property type="match status" value="1"/>
</dbReference>
<reference evidence="5" key="1">
    <citation type="journal article" date="2019" name="Int. J. Syst. Evol. Microbiol.">
        <title>The Global Catalogue of Microorganisms (GCM) 10K type strain sequencing project: providing services to taxonomists for standard genome sequencing and annotation.</title>
        <authorList>
            <consortium name="The Broad Institute Genomics Platform"/>
            <consortium name="The Broad Institute Genome Sequencing Center for Infectious Disease"/>
            <person name="Wu L."/>
            <person name="Ma J."/>
        </authorList>
    </citation>
    <scope>NUCLEOTIDE SEQUENCE [LARGE SCALE GENOMIC DNA]</scope>
    <source>
        <strain evidence="5">JCM 10977</strain>
    </source>
</reference>
<comment type="caution">
    <text evidence="4">The sequence shown here is derived from an EMBL/GenBank/DDBJ whole genome shotgun (WGS) entry which is preliminary data.</text>
</comment>
<dbReference type="CDD" id="cd04301">
    <property type="entry name" value="NAT_SF"/>
    <property type="match status" value="1"/>
</dbReference>
<dbReference type="InterPro" id="IPR000182">
    <property type="entry name" value="GNAT_dom"/>
</dbReference>
<dbReference type="Proteomes" id="UP001500542">
    <property type="component" value="Unassembled WGS sequence"/>
</dbReference>
<evidence type="ECO:0000313" key="5">
    <source>
        <dbReference type="Proteomes" id="UP001500542"/>
    </source>
</evidence>